<organism evidence="1">
    <name type="scientific">viral metagenome</name>
    <dbReference type="NCBI Taxonomy" id="1070528"/>
    <lineage>
        <taxon>unclassified sequences</taxon>
        <taxon>metagenomes</taxon>
        <taxon>organismal metagenomes</taxon>
    </lineage>
</organism>
<name>A0A6C0BSN4_9ZZZZ</name>
<dbReference type="EMBL" id="MN739218">
    <property type="protein sequence ID" value="QHS94273.1"/>
    <property type="molecule type" value="Genomic_DNA"/>
</dbReference>
<protein>
    <submittedName>
        <fullName evidence="1">Uncharacterized protein</fullName>
    </submittedName>
</protein>
<accession>A0A6C0BSN4</accession>
<sequence length="137" mass="15697">MADNIIKKLNNSVKQTANNVEKENVKLSFFEDALSKIKKEIVNDEIGIDNIVITIIKLMEIVEKYKSLNGLEKRILVMKVISKHIENSNMSEDDKSNMIYIIDNTGSQIIDTIIFTSKGKLFKSFKGRLFKMFSCCK</sequence>
<proteinExistence type="predicted"/>
<dbReference type="AlphaFoldDB" id="A0A6C0BSN4"/>
<evidence type="ECO:0000313" key="1">
    <source>
        <dbReference type="EMBL" id="QHS94273.1"/>
    </source>
</evidence>
<reference evidence="1" key="1">
    <citation type="journal article" date="2020" name="Nature">
        <title>Giant virus diversity and host interactions through global metagenomics.</title>
        <authorList>
            <person name="Schulz F."/>
            <person name="Roux S."/>
            <person name="Paez-Espino D."/>
            <person name="Jungbluth S."/>
            <person name="Walsh D.A."/>
            <person name="Denef V.J."/>
            <person name="McMahon K.D."/>
            <person name="Konstantinidis K.T."/>
            <person name="Eloe-Fadrosh E.A."/>
            <person name="Kyrpides N.C."/>
            <person name="Woyke T."/>
        </authorList>
    </citation>
    <scope>NUCLEOTIDE SEQUENCE</scope>
    <source>
        <strain evidence="1">GVMAG-M-3300018416-26</strain>
    </source>
</reference>